<evidence type="ECO:0000313" key="3">
    <source>
        <dbReference type="Proteomes" id="UP000814176"/>
    </source>
</evidence>
<reference evidence="2 3" key="1">
    <citation type="journal article" date="2021" name="Environ. Microbiol.">
        <title>Gene family expansions and transcriptome signatures uncover fungal adaptations to wood decay.</title>
        <authorList>
            <person name="Hage H."/>
            <person name="Miyauchi S."/>
            <person name="Viragh M."/>
            <person name="Drula E."/>
            <person name="Min B."/>
            <person name="Chaduli D."/>
            <person name="Navarro D."/>
            <person name="Favel A."/>
            <person name="Norest M."/>
            <person name="Lesage-Meessen L."/>
            <person name="Balint B."/>
            <person name="Merenyi Z."/>
            <person name="de Eugenio L."/>
            <person name="Morin E."/>
            <person name="Martinez A.T."/>
            <person name="Baldrian P."/>
            <person name="Stursova M."/>
            <person name="Martinez M.J."/>
            <person name="Novotny C."/>
            <person name="Magnuson J.K."/>
            <person name="Spatafora J.W."/>
            <person name="Maurice S."/>
            <person name="Pangilinan J."/>
            <person name="Andreopoulos W."/>
            <person name="LaButti K."/>
            <person name="Hundley H."/>
            <person name="Na H."/>
            <person name="Kuo A."/>
            <person name="Barry K."/>
            <person name="Lipzen A."/>
            <person name="Henrissat B."/>
            <person name="Riley R."/>
            <person name="Ahrendt S."/>
            <person name="Nagy L.G."/>
            <person name="Grigoriev I.V."/>
            <person name="Martin F."/>
            <person name="Rosso M.N."/>
        </authorList>
    </citation>
    <scope>NUCLEOTIDE SEQUENCE [LARGE SCALE GENOMIC DNA]</scope>
    <source>
        <strain evidence="2 3">CIRM-BRFM 1785</strain>
    </source>
</reference>
<feature type="compositionally biased region" description="Polar residues" evidence="1">
    <location>
        <begin position="207"/>
        <end position="220"/>
    </location>
</feature>
<accession>A0ABQ8K123</accession>
<proteinExistence type="predicted"/>
<feature type="compositionally biased region" description="Polar residues" evidence="1">
    <location>
        <begin position="228"/>
        <end position="242"/>
    </location>
</feature>
<evidence type="ECO:0000313" key="2">
    <source>
        <dbReference type="EMBL" id="KAH9830351.1"/>
    </source>
</evidence>
<dbReference type="Proteomes" id="UP000814176">
    <property type="component" value="Unassembled WGS sequence"/>
</dbReference>
<comment type="caution">
    <text evidence="2">The sequence shown here is derived from an EMBL/GenBank/DDBJ whole genome shotgun (WGS) entry which is preliminary data.</text>
</comment>
<protein>
    <submittedName>
        <fullName evidence="2">Uncharacterized protein</fullName>
    </submittedName>
</protein>
<feature type="region of interest" description="Disordered" evidence="1">
    <location>
        <begin position="36"/>
        <end position="55"/>
    </location>
</feature>
<name>A0ABQ8K123_9APHY</name>
<gene>
    <name evidence="2" type="ORF">C8Q71DRAFT_727584</name>
</gene>
<sequence>MALLHYIHHRGQAGSLRTGQEQGRHAVELVPKTDSLQENPRYTTPPVRPSLRGTGGLPTCMVPRGESFCDGHAGREVTIETAGNYELRAKQCSIRTTLKLTRTPLRRALHVMGALKARSPSKRSSDGDGRPLPCLSRQRPIHSLVVALLFHARGTGSVPSRFRFVRTPAPSERLCPGPSYCPQTLLAKLQYSPVGASLGVRVIRPSPSGSGLNQSHNIPRSNHGAKRATNSTSVVPQPTTGNEVGVDDGKLAVMPW</sequence>
<dbReference type="GeneID" id="72002601"/>
<feature type="region of interest" description="Disordered" evidence="1">
    <location>
        <begin position="115"/>
        <end position="135"/>
    </location>
</feature>
<keyword evidence="3" id="KW-1185">Reference proteome</keyword>
<organism evidence="2 3">
    <name type="scientific">Rhodofomes roseus</name>
    <dbReference type="NCBI Taxonomy" id="34475"/>
    <lineage>
        <taxon>Eukaryota</taxon>
        <taxon>Fungi</taxon>
        <taxon>Dikarya</taxon>
        <taxon>Basidiomycota</taxon>
        <taxon>Agaricomycotina</taxon>
        <taxon>Agaricomycetes</taxon>
        <taxon>Polyporales</taxon>
        <taxon>Rhodofomes</taxon>
    </lineage>
</organism>
<feature type="region of interest" description="Disordered" evidence="1">
    <location>
        <begin position="205"/>
        <end position="249"/>
    </location>
</feature>
<evidence type="ECO:0000256" key="1">
    <source>
        <dbReference type="SAM" id="MobiDB-lite"/>
    </source>
</evidence>
<dbReference type="RefSeq" id="XP_047773673.1">
    <property type="nucleotide sequence ID" value="XM_047921869.1"/>
</dbReference>
<dbReference type="EMBL" id="JADCUA010000032">
    <property type="protein sequence ID" value="KAH9830351.1"/>
    <property type="molecule type" value="Genomic_DNA"/>
</dbReference>